<feature type="compositionally biased region" description="Low complexity" evidence="1">
    <location>
        <begin position="110"/>
        <end position="121"/>
    </location>
</feature>
<dbReference type="AlphaFoldDB" id="B5HUX5"/>
<evidence type="ECO:0000256" key="1">
    <source>
        <dbReference type="SAM" id="MobiDB-lite"/>
    </source>
</evidence>
<dbReference type="Proteomes" id="UP000002785">
    <property type="component" value="Chromosome"/>
</dbReference>
<evidence type="ECO:0000313" key="3">
    <source>
        <dbReference type="Proteomes" id="UP000002785"/>
    </source>
</evidence>
<dbReference type="EMBL" id="CM000951">
    <property type="protein sequence ID" value="EDY56630.1"/>
    <property type="molecule type" value="Genomic_DNA"/>
</dbReference>
<evidence type="ECO:0000313" key="2">
    <source>
        <dbReference type="EMBL" id="EDY56630.1"/>
    </source>
</evidence>
<keyword evidence="3" id="KW-1185">Reference proteome</keyword>
<feature type="compositionally biased region" description="Polar residues" evidence="1">
    <location>
        <begin position="95"/>
        <end position="108"/>
    </location>
</feature>
<sequence length="194" mass="20556">MPEARGMPARLHHAGPHHLDDAGLIDVTRVVLDTAPVRAKKGGSNTQARAPWTGTTRLPGCVLSDANGPPLLVGVPAGNTHDSKGLSPWPRATKRNTTPTADGTSRHNGCTRTRPTTFPTCGDGGGASTSACPWPAKESRPANEESTPEMGDRAHDVVAVPLPQTQPPLRARPPQLPGLSRTCRRTKSRGSRRR</sequence>
<evidence type="ECO:0008006" key="4">
    <source>
        <dbReference type="Google" id="ProtNLM"/>
    </source>
</evidence>
<organism evidence="2 3">
    <name type="scientific">Streptomyces sviceus (strain ATCC 29083 / DSM 924 / JCM 4929 / NBRC 13980 / NCIMB 11184 / NRRL 5439 / UC 5370)</name>
    <dbReference type="NCBI Taxonomy" id="463191"/>
    <lineage>
        <taxon>Bacteria</taxon>
        <taxon>Bacillati</taxon>
        <taxon>Actinomycetota</taxon>
        <taxon>Actinomycetes</taxon>
        <taxon>Kitasatosporales</taxon>
        <taxon>Streptomycetaceae</taxon>
        <taxon>Streptomyces</taxon>
    </lineage>
</organism>
<reference evidence="2" key="1">
    <citation type="submission" date="2009-10" db="EMBL/GenBank/DDBJ databases">
        <title>The genome sequence of Streptomyces sviceus strain ATCC 29083.</title>
        <authorList>
            <consortium name="The Broad Institute Genome Sequencing Platform"/>
            <consortium name="Broad Institute Microbial Sequencing Center"/>
            <person name="Fischbach M."/>
            <person name="Godfrey P."/>
            <person name="Ward D."/>
            <person name="Young S."/>
            <person name="Zeng Q."/>
            <person name="Koehrsen M."/>
            <person name="Alvarado L."/>
            <person name="Berlin A.M."/>
            <person name="Bochicchio J."/>
            <person name="Borenstein D."/>
            <person name="Chapman S.B."/>
            <person name="Chen Z."/>
            <person name="Engels R."/>
            <person name="Freedman E."/>
            <person name="Gellesch M."/>
            <person name="Goldberg J."/>
            <person name="Griggs A."/>
            <person name="Gujja S."/>
            <person name="Heilman E.R."/>
            <person name="Heiman D.I."/>
            <person name="Hepburn T.A."/>
            <person name="Howarth C."/>
            <person name="Jen D."/>
            <person name="Larson L."/>
            <person name="Lewis B."/>
            <person name="Mehta T."/>
            <person name="Park D."/>
            <person name="Pearson M."/>
            <person name="Richards J."/>
            <person name="Roberts A."/>
            <person name="Saif S."/>
            <person name="Shea T.D."/>
            <person name="Shenoy N."/>
            <person name="Sisk P."/>
            <person name="Stolte C."/>
            <person name="Sykes S.N."/>
            <person name="Thomson T."/>
            <person name="Walk T."/>
            <person name="White J."/>
            <person name="Yandava C."/>
            <person name="Straight P."/>
            <person name="Clardy J."/>
            <person name="Hung D."/>
            <person name="Kolter R."/>
            <person name="Mekalanos J."/>
            <person name="Walker S."/>
            <person name="Walsh C.T."/>
            <person name="Wieland-Brown L.C."/>
            <person name="Haas B."/>
            <person name="Nusbaum C."/>
            <person name="Birren B."/>
        </authorList>
    </citation>
    <scope>NUCLEOTIDE SEQUENCE [LARGE SCALE GENOMIC DNA]</scope>
    <source>
        <strain evidence="2">ATCC 29083</strain>
    </source>
</reference>
<accession>B5HUX5</accession>
<name>B5HUX5_STRX2</name>
<proteinExistence type="predicted"/>
<feature type="region of interest" description="Disordered" evidence="1">
    <location>
        <begin position="81"/>
        <end position="194"/>
    </location>
</feature>
<protein>
    <recommendedName>
        <fullName evidence="4">Transposase</fullName>
    </recommendedName>
</protein>
<feature type="compositionally biased region" description="Pro residues" evidence="1">
    <location>
        <begin position="164"/>
        <end position="176"/>
    </location>
</feature>
<dbReference type="HOGENOM" id="CLU_1401804_0_0_11"/>
<gene>
    <name evidence="2" type="ORF">SSEG_03210</name>
</gene>
<feature type="compositionally biased region" description="Basic residues" evidence="1">
    <location>
        <begin position="182"/>
        <end position="194"/>
    </location>
</feature>